<gene>
    <name evidence="1" type="ORF">K488DRAFT_80600</name>
</gene>
<reference evidence="1" key="1">
    <citation type="submission" date="2021-02" db="EMBL/GenBank/DDBJ databases">
        <authorList>
            <consortium name="DOE Joint Genome Institute"/>
            <person name="Ahrendt S."/>
            <person name="Looney B.P."/>
            <person name="Miyauchi S."/>
            <person name="Morin E."/>
            <person name="Drula E."/>
            <person name="Courty P.E."/>
            <person name="Chicoki N."/>
            <person name="Fauchery L."/>
            <person name="Kohler A."/>
            <person name="Kuo A."/>
            <person name="Labutti K."/>
            <person name="Pangilinan J."/>
            <person name="Lipzen A."/>
            <person name="Riley R."/>
            <person name="Andreopoulos W."/>
            <person name="He G."/>
            <person name="Johnson J."/>
            <person name="Barry K.W."/>
            <person name="Grigoriev I.V."/>
            <person name="Nagy L."/>
            <person name="Hibbett D."/>
            <person name="Henrissat B."/>
            <person name="Matheny P.B."/>
            <person name="Labbe J."/>
            <person name="Martin F."/>
        </authorList>
    </citation>
    <scope>NUCLEOTIDE SEQUENCE</scope>
    <source>
        <strain evidence="1">EC-137</strain>
    </source>
</reference>
<evidence type="ECO:0000313" key="2">
    <source>
        <dbReference type="Proteomes" id="UP000814128"/>
    </source>
</evidence>
<proteinExistence type="predicted"/>
<comment type="caution">
    <text evidence="1">The sequence shown here is derived from an EMBL/GenBank/DDBJ whole genome shotgun (WGS) entry which is preliminary data.</text>
</comment>
<reference evidence="1" key="2">
    <citation type="journal article" date="2022" name="New Phytol.">
        <title>Evolutionary transition to the ectomycorrhizal habit in the genomes of a hyperdiverse lineage of mushroom-forming fungi.</title>
        <authorList>
            <person name="Looney B."/>
            <person name="Miyauchi S."/>
            <person name="Morin E."/>
            <person name="Drula E."/>
            <person name="Courty P.E."/>
            <person name="Kohler A."/>
            <person name="Kuo A."/>
            <person name="LaButti K."/>
            <person name="Pangilinan J."/>
            <person name="Lipzen A."/>
            <person name="Riley R."/>
            <person name="Andreopoulos W."/>
            <person name="He G."/>
            <person name="Johnson J."/>
            <person name="Nolan M."/>
            <person name="Tritt A."/>
            <person name="Barry K.W."/>
            <person name="Grigoriev I.V."/>
            <person name="Nagy L.G."/>
            <person name="Hibbett D."/>
            <person name="Henrissat B."/>
            <person name="Matheny P.B."/>
            <person name="Labbe J."/>
            <person name="Martin F.M."/>
        </authorList>
    </citation>
    <scope>NUCLEOTIDE SEQUENCE</scope>
    <source>
        <strain evidence="1">EC-137</strain>
    </source>
</reference>
<name>A0ACB8QAB7_9AGAM</name>
<protein>
    <submittedName>
        <fullName evidence="1">Uncharacterized protein</fullName>
    </submittedName>
</protein>
<sequence>MQSTRESIRRGFTIYRVCLEIDFSGSLWGYTILTVHPTTRDLRTVHLHSRQCTIHNVTVASDQADFVHYDPLSNMTISNPQDVHTHPELKRRLYSALADGDEGELSIAIPEGVLKPSGHSVAGLAIGTPEPHGAGLPQSQQTQTEFESFSILIEYSLRNPADGINFVLPSDAYPHRAPHVYTTPSSPDTARCWVPCIDSLWQRQTWDFEFIVPRCLEERDEEQADDDGDVQGEHPTVVVCSGDLVEIVAHPYNSSKSIFIFSQGSPVSSQHVGFAAGPFHVLQITKETTSHDATDDTHQVPMTAFCLPGQEAALSSSVLFLRQAMSFYVSEFGSYPFGAYKLVFVDDLHVTRFDSVTMSIVSLDLLHGDDAIDQVYETRQVLSHALAVQWAGINILPKLWSDLWLVNGLGLYIAAQFLRKLLGNNEYRFRLKKDMERTIEWDNGGMPPICQPMVYDPPEASILPFINLKAPLVLHILDRRLGKSGTSLGLSRVLPKLFLSAISGDLPNNTLSTHGFLRTCRKVSGVDLRSFAEQWIYGSGCPAFGFTASFNRKKMAVEITMRQDAPAWKAHEHDEVRQALLKPVSFFEGQMTIRIHEADGTPYEHVLDIRAPFKRYEVPFNTKYKRVRRNTKRYQARQQAAQAAAEGDQEAAEAMGMVDMGFGLEIWEKESERELWKVADWTEEDEAVMNGATYEWIRMDADFEWIATIVFDQPDFMWVSQLQRDRDVVAQLEAVNALAKMPNAIVSSTLTKTALVTNYFFRIRCEAVAALVTCAIRRANFLGLFHLFKLFLRYCEDPEDPNQDLFTHRYVPKLNDFSDFSEYFVRRALVKAISQVRFENGMVPAVVRQFLIDQLKYNDNTSNPFTDTFYICTLISSLACATVCTSPPERGELAGTQVQNQFNEEDMRLLKDAVDAVDRYREMDRLIASPHNAVTVATLEFRLILSVANLITNDPKIWFPLTREGNYAQVRIAAFDSLFFTKWYTTKIMKYVLAVMAHDSSRLVRRHIARNAGQSLALLAAMGELKASSKESESLLIEEDGNPHEKVAKENKKSDVDMLIKTLRKDKELGKNDVVREFLLPIALAPDADYEVRWAVLKFADILIRGAEETAPKLSIHIPPTPITDIAPPLPLVKLPAKPRPNKAGTSVVTPVASSLKLRLPPSTPTIETSHPPPFVPPLVTPATPAPARVSFDASAIVSKKGNKPSIAKPKVAKAVPKAQSGGMDIFDLKASRSILQKLQNHKSAFLFRQPVDPVRDQAPNYFEVIKSPMDLGTMRGKLETGGYPNRFAFEADFRLMTRNAKTYNPPDTYVFKETTRLETYFEQQWARTNKTIEKAEQAQPKPKPKLMAPPPVPIGVPPARPDKPIVKIGKTPGTPLASTPGPSDGGTKLKLKLGGPSRNGETPAPTPAPPAPSPVSMLPATPTPAPKPKPRKPKPAHTPARAALPDDGTLELLEEVIAIEGQKNEERGRNHANGPSSSSAPVRRPNIPEKPLKLNLGNKRKKDSVSNALGDDELLDLASPIKKRSRSRSPAAPTPERKEARPPKAGSSIKFKKPSDASASSALTPPPLPLPQASPALSAIPTGPVAELKGKEKERPSTPASQTSKTSTPQPMPSGAGAPLNRAKCKELLRNILKLSEAMIFARPVDPILDGCPTYYEEIAHPMDLKTMGEKVNSGAYSTMEQFQKDMELMLANCRQFNPPGTGPVQCADAIEQAFKKEWPKAMERKLSYAEKRSLLSVMNTISKEDISFVFREPVDPVGLGIPTYFDVIPRKNARDLRTIRQKLDQDKYESITVWEADVDLMVQNAIRFNGAESEVGLIALQFQARIDELVANLKGGVYGVLYTEGAIIGQTPFVLKRGHVTRRHKAKTSPRARSIL</sequence>
<keyword evidence="2" id="KW-1185">Reference proteome</keyword>
<evidence type="ECO:0000313" key="1">
    <source>
        <dbReference type="EMBL" id="KAI0028582.1"/>
    </source>
</evidence>
<dbReference type="EMBL" id="MU273740">
    <property type="protein sequence ID" value="KAI0028582.1"/>
    <property type="molecule type" value="Genomic_DNA"/>
</dbReference>
<dbReference type="Proteomes" id="UP000814128">
    <property type="component" value="Unassembled WGS sequence"/>
</dbReference>
<accession>A0ACB8QAB7</accession>
<organism evidence="1 2">
    <name type="scientific">Vararia minispora EC-137</name>
    <dbReference type="NCBI Taxonomy" id="1314806"/>
    <lineage>
        <taxon>Eukaryota</taxon>
        <taxon>Fungi</taxon>
        <taxon>Dikarya</taxon>
        <taxon>Basidiomycota</taxon>
        <taxon>Agaricomycotina</taxon>
        <taxon>Agaricomycetes</taxon>
        <taxon>Russulales</taxon>
        <taxon>Lachnocladiaceae</taxon>
        <taxon>Vararia</taxon>
    </lineage>
</organism>